<dbReference type="GO" id="GO:1990961">
    <property type="term" value="P:xenobiotic detoxification by transmembrane export across the plasma membrane"/>
    <property type="evidence" value="ECO:0007669"/>
    <property type="project" value="InterPro"/>
</dbReference>
<comment type="subcellular location">
    <subcellularLocation>
        <location evidence="1">Cell envelope</location>
    </subcellularLocation>
</comment>
<organism evidence="4 5">
    <name type="scientific">OM182 bacterium BACL3 MAG-120619-bin3</name>
    <dbReference type="NCBI Taxonomy" id="1655593"/>
    <lineage>
        <taxon>Bacteria</taxon>
        <taxon>Pseudomonadati</taxon>
        <taxon>Pseudomonadota</taxon>
        <taxon>Gammaproteobacteria</taxon>
        <taxon>OMG group</taxon>
        <taxon>OM182 clade</taxon>
    </lineage>
</organism>
<evidence type="ECO:0000256" key="3">
    <source>
        <dbReference type="SAM" id="Coils"/>
    </source>
</evidence>
<dbReference type="GO" id="GO:0019898">
    <property type="term" value="C:extrinsic component of membrane"/>
    <property type="evidence" value="ECO:0007669"/>
    <property type="project" value="InterPro"/>
</dbReference>
<dbReference type="GO" id="GO:0030313">
    <property type="term" value="C:cell envelope"/>
    <property type="evidence" value="ECO:0007669"/>
    <property type="project" value="UniProtKB-SubCell"/>
</dbReference>
<reference evidence="4 5" key="1">
    <citation type="submission" date="2015-10" db="EMBL/GenBank/DDBJ databases">
        <title>Metagenome-Assembled Genomes uncover a global brackish microbiome.</title>
        <authorList>
            <person name="Hugerth L.W."/>
            <person name="Larsson J."/>
            <person name="Alneberg J."/>
            <person name="Lindh M.V."/>
            <person name="Legrand C."/>
            <person name="Pinhassi J."/>
            <person name="Andersson A.F."/>
        </authorList>
    </citation>
    <scope>NUCLEOTIDE SEQUENCE [LARGE SCALE GENOMIC DNA]</scope>
    <source>
        <strain evidence="4">BACL22 MAG-120619-bin3</strain>
    </source>
</reference>
<keyword evidence="2 3" id="KW-0175">Coiled coil</keyword>
<sequence>MNTTRWIGRTRDYAAALVMIVVLVSCEDVQLAALGQLQSERVELVAESGEPIIAIAVSEGDLLEAGDRVLSQDSERVALRKQALGADVSRLEALLDEQIEGVRSETIDVARAQRNAAEIEIALAEKTVRRAKELLDKDLVSEESVDIALRNLASIRAQLIVFDTRIVELSAGTRVQQIRQTRAQIEGVRVQIALADLEQQRLVARAPASSLVDSLPFEVGERPRVGDVVAVLLKGDQPLARVFIPEAVRSQLAIGTELKVYVDSLAEPVHGTILRIESDAAFTPYFALSEQDRGRLSYAAEIALDFAGTRLPEGIPVQVPLDQFVVLGAAE</sequence>
<dbReference type="PANTHER" id="PTHR32347:SF29">
    <property type="entry name" value="UPF0194 MEMBRANE PROTEIN YBHG"/>
    <property type="match status" value="1"/>
</dbReference>
<evidence type="ECO:0000313" key="5">
    <source>
        <dbReference type="Proteomes" id="UP000051242"/>
    </source>
</evidence>
<dbReference type="EMBL" id="LICD01000276">
    <property type="protein sequence ID" value="KRO78830.1"/>
    <property type="molecule type" value="Genomic_DNA"/>
</dbReference>
<evidence type="ECO:0000313" key="4">
    <source>
        <dbReference type="EMBL" id="KRO78830.1"/>
    </source>
</evidence>
<name>A0A0R2SVM6_9GAMM</name>
<dbReference type="PROSITE" id="PS51257">
    <property type="entry name" value="PROKAR_LIPOPROTEIN"/>
    <property type="match status" value="1"/>
</dbReference>
<evidence type="ECO:0008006" key="6">
    <source>
        <dbReference type="Google" id="ProtNLM"/>
    </source>
</evidence>
<evidence type="ECO:0000256" key="1">
    <source>
        <dbReference type="ARBA" id="ARBA00004196"/>
    </source>
</evidence>
<accession>A0A0R2SVM6</accession>
<feature type="coiled-coil region" evidence="3">
    <location>
        <begin position="107"/>
        <end position="134"/>
    </location>
</feature>
<dbReference type="InterPro" id="IPR030190">
    <property type="entry name" value="MacA_alpha-hairpin_sf"/>
</dbReference>
<comment type="caution">
    <text evidence="4">The sequence shown here is derived from an EMBL/GenBank/DDBJ whole genome shotgun (WGS) entry which is preliminary data.</text>
</comment>
<evidence type="ECO:0000256" key="2">
    <source>
        <dbReference type="ARBA" id="ARBA00023054"/>
    </source>
</evidence>
<dbReference type="InterPro" id="IPR050465">
    <property type="entry name" value="UPF0194_transport"/>
</dbReference>
<protein>
    <recommendedName>
        <fullName evidence="6">Membrane fusion protein biotin-lipoyl like domain-containing protein</fullName>
    </recommendedName>
</protein>
<gene>
    <name evidence="4" type="ORF">ABR85_03055</name>
</gene>
<dbReference type="Proteomes" id="UP000051242">
    <property type="component" value="Unassembled WGS sequence"/>
</dbReference>
<dbReference type="GO" id="GO:1990195">
    <property type="term" value="C:macrolide transmembrane transporter complex"/>
    <property type="evidence" value="ECO:0007669"/>
    <property type="project" value="InterPro"/>
</dbReference>
<proteinExistence type="predicted"/>
<dbReference type="Gene3D" id="6.10.140.1990">
    <property type="match status" value="1"/>
</dbReference>
<dbReference type="AlphaFoldDB" id="A0A0R2SVM6"/>
<dbReference type="PANTHER" id="PTHR32347">
    <property type="entry name" value="EFFLUX SYSTEM COMPONENT YKNX-RELATED"/>
    <property type="match status" value="1"/>
</dbReference>